<dbReference type="Proteomes" id="UP001597342">
    <property type="component" value="Unassembled WGS sequence"/>
</dbReference>
<dbReference type="RefSeq" id="WP_379829368.1">
    <property type="nucleotide sequence ID" value="NZ_JBHUHU010000001.1"/>
</dbReference>
<keyword evidence="2" id="KW-1185">Reference proteome</keyword>
<protein>
    <submittedName>
        <fullName evidence="1">DUF3052 domain-containing protein</fullName>
    </submittedName>
</protein>
<reference evidence="2" key="1">
    <citation type="journal article" date="2019" name="Int. J. Syst. Evol. Microbiol.">
        <title>The Global Catalogue of Microorganisms (GCM) 10K type strain sequencing project: providing services to taxonomists for standard genome sequencing and annotation.</title>
        <authorList>
            <consortium name="The Broad Institute Genomics Platform"/>
            <consortium name="The Broad Institute Genome Sequencing Center for Infectious Disease"/>
            <person name="Wu L."/>
            <person name="Ma J."/>
        </authorList>
    </citation>
    <scope>NUCLEOTIDE SEQUENCE [LARGE SCALE GENOMIC DNA]</scope>
    <source>
        <strain evidence="2">JCM 3389</strain>
    </source>
</reference>
<evidence type="ECO:0000313" key="2">
    <source>
        <dbReference type="Proteomes" id="UP001597342"/>
    </source>
</evidence>
<dbReference type="EMBL" id="JBHUHU010000001">
    <property type="protein sequence ID" value="MFD2098593.1"/>
    <property type="molecule type" value="Genomic_DNA"/>
</dbReference>
<evidence type="ECO:0000313" key="1">
    <source>
        <dbReference type="EMBL" id="MFD2098593.1"/>
    </source>
</evidence>
<organism evidence="1 2">
    <name type="scientific">Flagellimonas iocasae</name>
    <dbReference type="NCBI Taxonomy" id="2055905"/>
    <lineage>
        <taxon>Bacteria</taxon>
        <taxon>Pseudomonadati</taxon>
        <taxon>Bacteroidota</taxon>
        <taxon>Flavobacteriia</taxon>
        <taxon>Flavobacteriales</taxon>
        <taxon>Flavobacteriaceae</taxon>
        <taxon>Flagellimonas</taxon>
    </lineage>
</organism>
<comment type="caution">
    <text evidence="1">The sequence shown here is derived from an EMBL/GenBank/DDBJ whole genome shotgun (WGS) entry which is preliminary data.</text>
</comment>
<proteinExistence type="predicted"/>
<name>A0ABW4XWV0_9FLAO</name>
<gene>
    <name evidence="1" type="ORF">ACFSJE_02330</name>
</gene>
<sequence length="136" mass="15502">MAGYSGTPLAKKLGLKEGFSILLHNLPKHYWDLFSDLPPELQILNKEKPESADFIHIFCKTVDELTSVTSTYKMALKMNGILWVSWPKGTSQIQTDLKREPVREHLLSIGLVDTKVAAIDEDWSGLKFVYRLKDRV</sequence>
<accession>A0ABW4XWV0</accession>